<accession>A0AAX1TXC0</accession>
<organism evidence="1 2">
    <name type="scientific">Bifidobacterium adolescentis</name>
    <dbReference type="NCBI Taxonomy" id="1680"/>
    <lineage>
        <taxon>Bacteria</taxon>
        <taxon>Bacillati</taxon>
        <taxon>Actinomycetota</taxon>
        <taxon>Actinomycetes</taxon>
        <taxon>Bifidobacteriales</taxon>
        <taxon>Bifidobacteriaceae</taxon>
        <taxon>Bifidobacterium</taxon>
    </lineage>
</organism>
<dbReference type="NCBIfam" id="TIGR02165">
    <property type="entry name" value="cas5_6_GSU0054"/>
    <property type="match status" value="1"/>
</dbReference>
<protein>
    <submittedName>
        <fullName evidence="1">Type I-U CRISPR-associated protein Cas5/Cas6</fullName>
    </submittedName>
</protein>
<comment type="caution">
    <text evidence="1">The sequence shown here is derived from an EMBL/GenBank/DDBJ whole genome shotgun (WGS) entry which is preliminary data.</text>
</comment>
<evidence type="ECO:0000313" key="2">
    <source>
        <dbReference type="Proteomes" id="UP000284589"/>
    </source>
</evidence>
<dbReference type="AlphaFoldDB" id="A0AAX1TXC0"/>
<name>A0AAX1TXC0_BIFAD</name>
<dbReference type="Proteomes" id="UP000284589">
    <property type="component" value="Unassembled WGS sequence"/>
</dbReference>
<evidence type="ECO:0000313" key="1">
    <source>
        <dbReference type="EMBL" id="RHJ18076.1"/>
    </source>
</evidence>
<dbReference type="EMBL" id="QRLP01000003">
    <property type="protein sequence ID" value="RHJ18076.1"/>
    <property type="molecule type" value="Genomic_DNA"/>
</dbReference>
<reference evidence="1 2" key="1">
    <citation type="submission" date="2018-08" db="EMBL/GenBank/DDBJ databases">
        <title>A genome reference for cultivated species of the human gut microbiota.</title>
        <authorList>
            <person name="Zou Y."/>
            <person name="Xue W."/>
            <person name="Luo G."/>
        </authorList>
    </citation>
    <scope>NUCLEOTIDE SEQUENCE [LARGE SCALE GENOMIC DNA]</scope>
    <source>
        <strain evidence="1 2">AM12-20</strain>
    </source>
</reference>
<proteinExistence type="predicted"/>
<gene>
    <name evidence="1" type="primary">cas5u6u</name>
    <name evidence="1" type="ORF">DW139_05315</name>
</gene>
<dbReference type="InterPro" id="IPR019089">
    <property type="entry name" value="Cas_GSU0054"/>
</dbReference>
<sequence>MWAVALHRFLVKEWGIDPSPALVGKYAPGIARPANNVSIQIIDADFKQRYSQQIRDDVVKLNPGFLILIPSDMSKGDIGKLRDVCAGAEGKSLYYAPEKSTLRIGKVTTVDAEHFWKPVAPGMCRYWAVRPMAIAETRPIPDIKLHRKWGVYEALCLSIGHVWRSQYPQSSEGSREERYWNIVDAVSAKTSHFRIYNYRTVHRANMTDYVHRANGSNILHGMNALIAISDAGESLDCAAMAIGQSRHLGGGFLVPADFSVSVCQSDDDFEKGIPTWLK</sequence>